<evidence type="ECO:0000256" key="5">
    <source>
        <dbReference type="ARBA" id="ARBA00023136"/>
    </source>
</evidence>
<dbReference type="InterPro" id="IPR007168">
    <property type="entry name" value="Phageshock_PspC_N"/>
</dbReference>
<evidence type="ECO:0000256" key="4">
    <source>
        <dbReference type="ARBA" id="ARBA00022989"/>
    </source>
</evidence>
<dbReference type="PANTHER" id="PTHR33885:SF3">
    <property type="entry name" value="PHAGE SHOCK PROTEIN C"/>
    <property type="match status" value="1"/>
</dbReference>
<proteinExistence type="predicted"/>
<evidence type="ECO:0000256" key="2">
    <source>
        <dbReference type="ARBA" id="ARBA00022475"/>
    </source>
</evidence>
<accession>A0A8D9CEI1</accession>
<reference evidence="8" key="1">
    <citation type="submission" date="2021-06" db="EMBL/GenBank/DDBJ databases">
        <authorList>
            <person name="Gannon L."/>
            <person name="Redgwell R T."/>
            <person name="Michniewski S."/>
            <person name="Harrison D C."/>
            <person name="Millard A."/>
        </authorList>
    </citation>
    <scope>NUCLEOTIDE SEQUENCE</scope>
</reference>
<name>A0A8D9CEI1_9VIRU</name>
<keyword evidence="5 6" id="KW-0472">Membrane</keyword>
<evidence type="ECO:0000313" key="8">
    <source>
        <dbReference type="EMBL" id="CAG7579704.1"/>
    </source>
</evidence>
<keyword evidence="4 6" id="KW-1133">Transmembrane helix</keyword>
<evidence type="ECO:0000259" key="7">
    <source>
        <dbReference type="Pfam" id="PF04024"/>
    </source>
</evidence>
<organism evidence="8">
    <name type="scientific">uncultured marine phage</name>
    <dbReference type="NCBI Taxonomy" id="707152"/>
    <lineage>
        <taxon>Viruses</taxon>
        <taxon>environmental samples</taxon>
    </lineage>
</organism>
<dbReference type="GO" id="GO:0005886">
    <property type="term" value="C:plasma membrane"/>
    <property type="evidence" value="ECO:0007669"/>
    <property type="project" value="UniProtKB-SubCell"/>
</dbReference>
<dbReference type="Pfam" id="PF04024">
    <property type="entry name" value="PspC"/>
    <property type="match status" value="1"/>
</dbReference>
<sequence>MIKRKENLIGGVCGGIAHHFGFDPSMVRFVVLMCMFYWGFPVMAIYLIMCMVIPQG</sequence>
<evidence type="ECO:0000256" key="1">
    <source>
        <dbReference type="ARBA" id="ARBA00004162"/>
    </source>
</evidence>
<evidence type="ECO:0000256" key="6">
    <source>
        <dbReference type="SAM" id="Phobius"/>
    </source>
</evidence>
<evidence type="ECO:0000256" key="3">
    <source>
        <dbReference type="ARBA" id="ARBA00022692"/>
    </source>
</evidence>
<gene>
    <name evidence="8" type="ORF">SLAVMIC_00032</name>
</gene>
<comment type="subcellular location">
    <subcellularLocation>
        <location evidence="1">Cell membrane</location>
        <topology evidence="1">Single-pass membrane protein</topology>
    </subcellularLocation>
</comment>
<keyword evidence="2" id="KW-1003">Cell membrane</keyword>
<protein>
    <recommendedName>
        <fullName evidence="7">Phage shock protein PspC N-terminal domain-containing protein</fullName>
    </recommendedName>
</protein>
<dbReference type="PANTHER" id="PTHR33885">
    <property type="entry name" value="PHAGE SHOCK PROTEIN C"/>
    <property type="match status" value="1"/>
</dbReference>
<feature type="transmembrane region" description="Helical" evidence="6">
    <location>
        <begin position="29"/>
        <end position="53"/>
    </location>
</feature>
<keyword evidence="3 6" id="KW-0812">Transmembrane</keyword>
<feature type="domain" description="Phage shock protein PspC N-terminal" evidence="7">
    <location>
        <begin position="4"/>
        <end position="55"/>
    </location>
</feature>
<dbReference type="EMBL" id="OU342829">
    <property type="protein sequence ID" value="CAG7579704.1"/>
    <property type="molecule type" value="Genomic_DNA"/>
</dbReference>
<dbReference type="InterPro" id="IPR052027">
    <property type="entry name" value="PspC"/>
</dbReference>